<dbReference type="AlphaFoldDB" id="A0A7X5U7X1"/>
<sequence>MPNRSINPLAEGTCRMICTISAAMVGVCLTGISLLRVVISYTRTDTITDDLLAFDAILFLIATLAAYFAMRVDSDIRLHRLERIADVAFILAMVMLTLVCFLITYMVTL</sequence>
<keyword evidence="1" id="KW-1133">Transmembrane helix</keyword>
<keyword evidence="3" id="KW-1185">Reference proteome</keyword>
<comment type="caution">
    <text evidence="2">The sequence shown here is derived from an EMBL/GenBank/DDBJ whole genome shotgun (WGS) entry which is preliminary data.</text>
</comment>
<evidence type="ECO:0000256" key="1">
    <source>
        <dbReference type="SAM" id="Phobius"/>
    </source>
</evidence>
<reference evidence="2 3" key="1">
    <citation type="submission" date="2020-03" db="EMBL/GenBank/DDBJ databases">
        <authorList>
            <person name="Lai Q."/>
        </authorList>
    </citation>
    <scope>NUCLEOTIDE SEQUENCE [LARGE SCALE GENOMIC DNA]</scope>
    <source>
        <strain evidence="2 3">CCUG 25036</strain>
    </source>
</reference>
<name>A0A7X5U7X1_9GAMM</name>
<dbReference type="EMBL" id="JAARLZ010000002">
    <property type="protein sequence ID" value="NII05442.1"/>
    <property type="molecule type" value="Genomic_DNA"/>
</dbReference>
<feature type="transmembrane region" description="Helical" evidence="1">
    <location>
        <begin position="51"/>
        <end position="72"/>
    </location>
</feature>
<gene>
    <name evidence="2" type="ORF">HBF25_03445</name>
</gene>
<keyword evidence="1" id="KW-0472">Membrane</keyword>
<dbReference type="RefSeq" id="WP_166946552.1">
    <property type="nucleotide sequence ID" value="NZ_CP077072.1"/>
</dbReference>
<accession>A0A7X5U7X1</accession>
<feature type="transmembrane region" description="Helical" evidence="1">
    <location>
        <begin position="12"/>
        <end position="39"/>
    </location>
</feature>
<dbReference type="Proteomes" id="UP000490980">
    <property type="component" value="Unassembled WGS sequence"/>
</dbReference>
<organism evidence="2 3">
    <name type="scientific">Luteibacter anthropi</name>
    <dbReference type="NCBI Taxonomy" id="564369"/>
    <lineage>
        <taxon>Bacteria</taxon>
        <taxon>Pseudomonadati</taxon>
        <taxon>Pseudomonadota</taxon>
        <taxon>Gammaproteobacteria</taxon>
        <taxon>Lysobacterales</taxon>
        <taxon>Rhodanobacteraceae</taxon>
        <taxon>Luteibacter</taxon>
    </lineage>
</organism>
<proteinExistence type="predicted"/>
<evidence type="ECO:0000313" key="2">
    <source>
        <dbReference type="EMBL" id="NII05442.1"/>
    </source>
</evidence>
<evidence type="ECO:0000313" key="3">
    <source>
        <dbReference type="Proteomes" id="UP000490980"/>
    </source>
</evidence>
<feature type="transmembrane region" description="Helical" evidence="1">
    <location>
        <begin position="84"/>
        <end position="107"/>
    </location>
</feature>
<protein>
    <submittedName>
        <fullName evidence="2">Uncharacterized protein</fullName>
    </submittedName>
</protein>
<keyword evidence="1" id="KW-0812">Transmembrane</keyword>